<proteinExistence type="inferred from homology"/>
<name>A0AB73Z767_PHOVU</name>
<gene>
    <name evidence="5" type="ORF">DW043_19795</name>
</gene>
<keyword evidence="3" id="KW-0677">Repeat</keyword>
<keyword evidence="2" id="KW-0808">Transferase</keyword>
<protein>
    <submittedName>
        <fullName evidence="5">Acyltransferase</fullName>
    </submittedName>
</protein>
<dbReference type="InterPro" id="IPR018357">
    <property type="entry name" value="Hexapep_transf_CS"/>
</dbReference>
<dbReference type="Pfam" id="PF00132">
    <property type="entry name" value="Hexapep"/>
    <property type="match status" value="1"/>
</dbReference>
<evidence type="ECO:0000313" key="5">
    <source>
        <dbReference type="EMBL" id="RHK83047.1"/>
    </source>
</evidence>
<evidence type="ECO:0000313" key="6">
    <source>
        <dbReference type="Proteomes" id="UP000286392"/>
    </source>
</evidence>
<dbReference type="CDD" id="cd04647">
    <property type="entry name" value="LbH_MAT_like"/>
    <property type="match status" value="1"/>
</dbReference>
<evidence type="ECO:0000256" key="4">
    <source>
        <dbReference type="ARBA" id="ARBA00023315"/>
    </source>
</evidence>
<evidence type="ECO:0000256" key="2">
    <source>
        <dbReference type="ARBA" id="ARBA00022679"/>
    </source>
</evidence>
<accession>A0AB73Z767</accession>
<dbReference type="InterPro" id="IPR011004">
    <property type="entry name" value="Trimer_LpxA-like_sf"/>
</dbReference>
<dbReference type="EMBL" id="QROB01000042">
    <property type="protein sequence ID" value="RHK83047.1"/>
    <property type="molecule type" value="Genomic_DNA"/>
</dbReference>
<sequence>MERKQMINELIMFSMRVKSYLFKHLNKLKFILLGVKLGKKPLIYNKVYLKVGRNSSIIIGDNFVFTSGNAVNPLCRNLYGCIATMPNARIQIGNNVGLSSTCIWAYKSIIIGNHVLIGGDVMLIDSDAHSLNSWDRRNSERDRKNRKSEGIVIGNDVLIGTKSIILKGVHIGDRVIVGAGSVVTQDIENDCIVAGNPAKVIRKI</sequence>
<evidence type="ECO:0000256" key="3">
    <source>
        <dbReference type="ARBA" id="ARBA00022737"/>
    </source>
</evidence>
<comment type="caution">
    <text evidence="5">The sequence shown here is derived from an EMBL/GenBank/DDBJ whole genome shotgun (WGS) entry which is preliminary data.</text>
</comment>
<dbReference type="Gene3D" id="2.160.10.10">
    <property type="entry name" value="Hexapeptide repeat proteins"/>
    <property type="match status" value="1"/>
</dbReference>
<dbReference type="PANTHER" id="PTHR23416:SF23">
    <property type="entry name" value="ACETYLTRANSFERASE C18B11.09C-RELATED"/>
    <property type="match status" value="1"/>
</dbReference>
<dbReference type="InterPro" id="IPR051159">
    <property type="entry name" value="Hexapeptide_acetyltransf"/>
</dbReference>
<organism evidence="5 6">
    <name type="scientific">Phocaeicola vulgatus</name>
    <name type="common">Bacteroides vulgatus</name>
    <dbReference type="NCBI Taxonomy" id="821"/>
    <lineage>
        <taxon>Bacteria</taxon>
        <taxon>Pseudomonadati</taxon>
        <taxon>Bacteroidota</taxon>
        <taxon>Bacteroidia</taxon>
        <taxon>Bacteroidales</taxon>
        <taxon>Bacteroidaceae</taxon>
        <taxon>Phocaeicola</taxon>
    </lineage>
</organism>
<reference evidence="5 6" key="1">
    <citation type="submission" date="2018-08" db="EMBL/GenBank/DDBJ databases">
        <title>A genome reference for cultivated species of the human gut microbiota.</title>
        <authorList>
            <person name="Zou Y."/>
            <person name="Xue W."/>
            <person name="Luo G."/>
        </authorList>
    </citation>
    <scope>NUCLEOTIDE SEQUENCE [LARGE SCALE GENOMIC DNA]</scope>
    <source>
        <strain evidence="5 6">AF39-8AT</strain>
    </source>
</reference>
<dbReference type="AlphaFoldDB" id="A0AB73Z767"/>
<dbReference type="PROSITE" id="PS00101">
    <property type="entry name" value="HEXAPEP_TRANSFERASES"/>
    <property type="match status" value="1"/>
</dbReference>
<dbReference type="SUPFAM" id="SSF51161">
    <property type="entry name" value="Trimeric LpxA-like enzymes"/>
    <property type="match status" value="1"/>
</dbReference>
<dbReference type="InterPro" id="IPR001451">
    <property type="entry name" value="Hexapep"/>
</dbReference>
<evidence type="ECO:0000256" key="1">
    <source>
        <dbReference type="ARBA" id="ARBA00007274"/>
    </source>
</evidence>
<dbReference type="RefSeq" id="WP_032937988.1">
    <property type="nucleotide sequence ID" value="NZ_JANUTN010000003.1"/>
</dbReference>
<dbReference type="PANTHER" id="PTHR23416">
    <property type="entry name" value="SIALIC ACID SYNTHASE-RELATED"/>
    <property type="match status" value="1"/>
</dbReference>
<dbReference type="Proteomes" id="UP000286392">
    <property type="component" value="Unassembled WGS sequence"/>
</dbReference>
<comment type="similarity">
    <text evidence="1">Belongs to the transferase hexapeptide repeat family.</text>
</comment>
<dbReference type="GO" id="GO:0005829">
    <property type="term" value="C:cytosol"/>
    <property type="evidence" value="ECO:0007669"/>
    <property type="project" value="TreeGrafter"/>
</dbReference>
<keyword evidence="4 5" id="KW-0012">Acyltransferase</keyword>
<dbReference type="GO" id="GO:0008374">
    <property type="term" value="F:O-acyltransferase activity"/>
    <property type="evidence" value="ECO:0007669"/>
    <property type="project" value="TreeGrafter"/>
</dbReference>